<evidence type="ECO:0000256" key="1">
    <source>
        <dbReference type="ARBA" id="ARBA00011073"/>
    </source>
</evidence>
<dbReference type="InterPro" id="IPR050131">
    <property type="entry name" value="Peptidase_S8_subtilisin-like"/>
</dbReference>
<keyword evidence="7" id="KW-0732">Signal</keyword>
<dbReference type="Gene3D" id="3.40.50.200">
    <property type="entry name" value="Peptidase S8/S53 domain"/>
    <property type="match status" value="2"/>
</dbReference>
<feature type="active site" description="Charge relay system" evidence="5">
    <location>
        <position position="216"/>
    </location>
</feature>
<evidence type="ECO:0000256" key="2">
    <source>
        <dbReference type="ARBA" id="ARBA00022670"/>
    </source>
</evidence>
<dbReference type="InterPro" id="IPR023827">
    <property type="entry name" value="Peptidase_S8_Asp-AS"/>
</dbReference>
<evidence type="ECO:0000313" key="10">
    <source>
        <dbReference type="Proteomes" id="UP001244341"/>
    </source>
</evidence>
<evidence type="ECO:0000256" key="6">
    <source>
        <dbReference type="RuleBase" id="RU003355"/>
    </source>
</evidence>
<sequence>MGWRATAIAVATLIVCQQLATGQRILIRHDAASASNVAQRGAAIGLERVLVSKGLTVLERKAVTESGGSGKEKTKLLLEEVQRWPGVQAAEEDQPRYLHRPLKDNLFAATSSSSSTSQQASYYDDCTAKDLPLAPFNSTLFPEYAPYGLAQIQAAANSSKLPNRTDDKGVMICIIDSGLDIGHPDMKGNSMDGCKYEDEFAPAGCPFKYGEDFVDHGTHIAGTIAAQKNGVGVLGVIPGPAEVYVVRVFNDSGDVNQGQGLVYGSTLILAFTQCEGRLAAMQRDNPAKQYRMVVSMSFGAAGPLSIERMYFKEALQRGDIVFVASSGNNGTAPTLIDGSLTSMINPGNYPGSYPEVIAVAAVDCSNRLAPFSQKNPSVDLAAPGVNILSVASRQYASRAGFMAGGFVSDSPRVFVSPGIASSENLVRWAGIGRVTAKVVDCGTGNAPCPQAKDSICLVQYDPQLKEINATGSNSNSNSRANSGSLFSQMAMATYGVTEAAPMMGQPETPMLPGRFPCDMVEFCRQQGAKAVLLAAPATTTGYYRSFGFESPSSFQDMPLIASLDCSSFNCSCWARLNPELLGSFGFESPSSFQDMPLIASLDCSSFNCSCWARLRGIQRPPVTGLSLGQYAEVKAALTAAGKAGKAYTGTLESREDLYQRLSGTSMAVPHVSGAIARVWSAFPGCNASIVRTAFQESALDLGPKGFDVQYGYGLVQAEAAYDYLARQPCAKGNQGTQAVPSDWMPRTIRQPVFGRRR</sequence>
<dbReference type="SUPFAM" id="SSF52743">
    <property type="entry name" value="Subtilisin-like"/>
    <property type="match status" value="1"/>
</dbReference>
<feature type="domain" description="Peptidase S8/S53" evidence="8">
    <location>
        <begin position="167"/>
        <end position="393"/>
    </location>
</feature>
<proteinExistence type="inferred from homology"/>
<evidence type="ECO:0000256" key="3">
    <source>
        <dbReference type="ARBA" id="ARBA00022801"/>
    </source>
</evidence>
<dbReference type="PROSITE" id="PS51892">
    <property type="entry name" value="SUBTILASE"/>
    <property type="match status" value="1"/>
</dbReference>
<feature type="domain" description="Peptidase S8/S53" evidence="8">
    <location>
        <begin position="632"/>
        <end position="713"/>
    </location>
</feature>
<evidence type="ECO:0000313" key="9">
    <source>
        <dbReference type="EMBL" id="WIA15552.1"/>
    </source>
</evidence>
<dbReference type="PANTHER" id="PTHR43806:SF11">
    <property type="entry name" value="CEREVISIN-RELATED"/>
    <property type="match status" value="1"/>
</dbReference>
<feature type="active site" description="Charge relay system" evidence="5">
    <location>
        <position position="665"/>
    </location>
</feature>
<evidence type="ECO:0000256" key="5">
    <source>
        <dbReference type="PROSITE-ProRule" id="PRU01240"/>
    </source>
</evidence>
<evidence type="ECO:0000256" key="4">
    <source>
        <dbReference type="ARBA" id="ARBA00022825"/>
    </source>
</evidence>
<accession>A0ABY8U2S9</accession>
<dbReference type="InterPro" id="IPR023828">
    <property type="entry name" value="Peptidase_S8_Ser-AS"/>
</dbReference>
<dbReference type="PRINTS" id="PR00723">
    <property type="entry name" value="SUBTILISIN"/>
</dbReference>
<dbReference type="PROSITE" id="PS00137">
    <property type="entry name" value="SUBTILASE_HIS"/>
    <property type="match status" value="1"/>
</dbReference>
<feature type="chain" id="PRO_5046173328" description="Peptidase S8/S53 domain-containing protein" evidence="7">
    <location>
        <begin position="23"/>
        <end position="757"/>
    </location>
</feature>
<dbReference type="PROSITE" id="PS00138">
    <property type="entry name" value="SUBTILASE_SER"/>
    <property type="match status" value="1"/>
</dbReference>
<evidence type="ECO:0000256" key="7">
    <source>
        <dbReference type="SAM" id="SignalP"/>
    </source>
</evidence>
<feature type="signal peptide" evidence="7">
    <location>
        <begin position="1"/>
        <end position="22"/>
    </location>
</feature>
<keyword evidence="4 5" id="KW-0720">Serine protease</keyword>
<dbReference type="PANTHER" id="PTHR43806">
    <property type="entry name" value="PEPTIDASE S8"/>
    <property type="match status" value="1"/>
</dbReference>
<dbReference type="Pfam" id="PF00082">
    <property type="entry name" value="Peptidase_S8"/>
    <property type="match status" value="2"/>
</dbReference>
<keyword evidence="3 5" id="KW-0378">Hydrolase</keyword>
<dbReference type="PROSITE" id="PS00136">
    <property type="entry name" value="SUBTILASE_ASP"/>
    <property type="match status" value="1"/>
</dbReference>
<name>A0ABY8U2S9_TETOB</name>
<protein>
    <recommendedName>
        <fullName evidence="8">Peptidase S8/S53 domain-containing protein</fullName>
    </recommendedName>
</protein>
<dbReference type="InterPro" id="IPR015500">
    <property type="entry name" value="Peptidase_S8_subtilisin-rel"/>
</dbReference>
<reference evidence="9 10" key="1">
    <citation type="submission" date="2023-05" db="EMBL/GenBank/DDBJ databases">
        <title>A 100% complete, gapless, phased diploid assembly of the Scenedesmus obliquus UTEX 3031 genome.</title>
        <authorList>
            <person name="Biondi T.C."/>
            <person name="Hanschen E.R."/>
            <person name="Kwon T."/>
            <person name="Eng W."/>
            <person name="Kruse C.P.S."/>
            <person name="Koehler S.I."/>
            <person name="Kunde Y."/>
            <person name="Gleasner C.D."/>
            <person name="You Mak K.T."/>
            <person name="Polle J."/>
            <person name="Hovde B.T."/>
            <person name="Starkenburg S.R."/>
        </authorList>
    </citation>
    <scope>NUCLEOTIDE SEQUENCE [LARGE SCALE GENOMIC DNA]</scope>
    <source>
        <strain evidence="9 10">DOE0152z</strain>
    </source>
</reference>
<dbReference type="Proteomes" id="UP001244341">
    <property type="component" value="Chromosome 6b"/>
</dbReference>
<evidence type="ECO:0000259" key="8">
    <source>
        <dbReference type="Pfam" id="PF00082"/>
    </source>
</evidence>
<keyword evidence="2 5" id="KW-0645">Protease</keyword>
<comment type="similarity">
    <text evidence="1 5 6">Belongs to the peptidase S8 family.</text>
</comment>
<dbReference type="InterPro" id="IPR022398">
    <property type="entry name" value="Peptidase_S8_His-AS"/>
</dbReference>
<gene>
    <name evidence="9" type="ORF">OEZ85_002184</name>
</gene>
<organism evidence="9 10">
    <name type="scientific">Tetradesmus obliquus</name>
    <name type="common">Green alga</name>
    <name type="synonym">Acutodesmus obliquus</name>
    <dbReference type="NCBI Taxonomy" id="3088"/>
    <lineage>
        <taxon>Eukaryota</taxon>
        <taxon>Viridiplantae</taxon>
        <taxon>Chlorophyta</taxon>
        <taxon>core chlorophytes</taxon>
        <taxon>Chlorophyceae</taxon>
        <taxon>CS clade</taxon>
        <taxon>Sphaeropleales</taxon>
        <taxon>Scenedesmaceae</taxon>
        <taxon>Tetradesmus</taxon>
    </lineage>
</organism>
<dbReference type="InterPro" id="IPR000209">
    <property type="entry name" value="Peptidase_S8/S53_dom"/>
</dbReference>
<dbReference type="EMBL" id="CP126213">
    <property type="protein sequence ID" value="WIA15552.1"/>
    <property type="molecule type" value="Genomic_DNA"/>
</dbReference>
<keyword evidence="10" id="KW-1185">Reference proteome</keyword>
<feature type="active site" description="Charge relay system" evidence="5">
    <location>
        <position position="176"/>
    </location>
</feature>
<dbReference type="InterPro" id="IPR036852">
    <property type="entry name" value="Peptidase_S8/S53_dom_sf"/>
</dbReference>